<feature type="compositionally biased region" description="Polar residues" evidence="1">
    <location>
        <begin position="602"/>
        <end position="612"/>
    </location>
</feature>
<feature type="region of interest" description="Disordered" evidence="1">
    <location>
        <begin position="1"/>
        <end position="38"/>
    </location>
</feature>
<name>A0A8H8S2L8_9HELO</name>
<feature type="region of interest" description="Disordered" evidence="1">
    <location>
        <begin position="50"/>
        <end position="99"/>
    </location>
</feature>
<comment type="caution">
    <text evidence="2">The sequence shown here is derived from an EMBL/GenBank/DDBJ whole genome shotgun (WGS) entry which is preliminary data.</text>
</comment>
<proteinExistence type="predicted"/>
<evidence type="ECO:0000313" key="2">
    <source>
        <dbReference type="EMBL" id="TVY45494.1"/>
    </source>
</evidence>
<sequence length="684" mass="75421">MKSRAGPAPRKRRRLDKDEVEDEDKDPEEIDDRNRPGALVRTAIVVEDDELAASVATQRTPDSEPSDMFRETIGPAPGIDPSTGHDSSAEKQCRSVSRPPLSGYDLDRLNYHVGLRDFGTSLQKAANAVFASDRRSRYTRVSALLLSWEDEDPRLPVSLEIRDLKHVFITLYGFEVQEWQIPAVDSHVELNMRVLQFLKDGGSGHLKIVYYAGHGKLSNHGQAIWTSHRNECRERPPTVKWSGIQNALEESPSDVLILLDCCASGLSNTDEGGKSLNKLLKLSTDWLSSGNGVTELLAACAFNSIANGVGLYSFTHALISQLQKLARMPAFTVGYLYNLIFAEIQSLQIDDAQRKKAPIHLVLSQDHRLPRSIRISAKPPHPNINRPSIPSFPGRNPLGSTTWNYDPASLPQDSLSSQSSGRSSGVFSPDSNDGASSSSSISQIPEYPRLLFSIRISEDIKPNELSPELFAEWLGTLPLSTNSVRVEAGFASDSTLLMVSMPVAFLGYLPNDDPAITMLGVTRSTNLFSTVEDQRPLLPHVTGIKADDVFDDQANTQDSGFEEFNMFYDNFENTSPQGLDRQKGADATCGPQYARTSHKSAQKQVPKSNSPLRHSMSMPAAATSSPISSPTVRKTLFHTEETMSLNNRYQISLLEKELLIGQLRDDNAKLENSKNALPDDFVDG</sequence>
<evidence type="ECO:0000313" key="3">
    <source>
        <dbReference type="Proteomes" id="UP000462212"/>
    </source>
</evidence>
<dbReference type="OrthoDB" id="4760831at2759"/>
<evidence type="ECO:0000256" key="1">
    <source>
        <dbReference type="SAM" id="MobiDB-lite"/>
    </source>
</evidence>
<feature type="region of interest" description="Disordered" evidence="1">
    <location>
        <begin position="372"/>
        <end position="393"/>
    </location>
</feature>
<feature type="compositionally biased region" description="Low complexity" evidence="1">
    <location>
        <begin position="615"/>
        <end position="628"/>
    </location>
</feature>
<organism evidence="2 3">
    <name type="scientific">Lachnellula subtilissima</name>
    <dbReference type="NCBI Taxonomy" id="602034"/>
    <lineage>
        <taxon>Eukaryota</taxon>
        <taxon>Fungi</taxon>
        <taxon>Dikarya</taxon>
        <taxon>Ascomycota</taxon>
        <taxon>Pezizomycotina</taxon>
        <taxon>Leotiomycetes</taxon>
        <taxon>Helotiales</taxon>
        <taxon>Lachnaceae</taxon>
        <taxon>Lachnellula</taxon>
    </lineage>
</organism>
<dbReference type="AlphaFoldDB" id="A0A8H8S2L8"/>
<keyword evidence="3" id="KW-1185">Reference proteome</keyword>
<feature type="compositionally biased region" description="Basic residues" evidence="1">
    <location>
        <begin position="1"/>
        <end position="14"/>
    </location>
</feature>
<accession>A0A8H8S2L8</accession>
<gene>
    <name evidence="2" type="ORF">LSUB1_G000873</name>
</gene>
<dbReference type="Proteomes" id="UP000462212">
    <property type="component" value="Unassembled WGS sequence"/>
</dbReference>
<dbReference type="EMBL" id="QGMJ01000012">
    <property type="protein sequence ID" value="TVY45494.1"/>
    <property type="molecule type" value="Genomic_DNA"/>
</dbReference>
<feature type="region of interest" description="Disordered" evidence="1">
    <location>
        <begin position="575"/>
        <end position="628"/>
    </location>
</feature>
<protein>
    <submittedName>
        <fullName evidence="2">Uncharacterized protein</fullName>
    </submittedName>
</protein>
<feature type="region of interest" description="Disordered" evidence="1">
    <location>
        <begin position="409"/>
        <end position="441"/>
    </location>
</feature>
<feature type="compositionally biased region" description="Acidic residues" evidence="1">
    <location>
        <begin position="18"/>
        <end position="31"/>
    </location>
</feature>
<reference evidence="2 3" key="1">
    <citation type="submission" date="2018-05" db="EMBL/GenBank/DDBJ databases">
        <title>Genome sequencing and assembly of the regulated plant pathogen Lachnellula willkommii and related sister species for the development of diagnostic species identification markers.</title>
        <authorList>
            <person name="Giroux E."/>
            <person name="Bilodeau G."/>
        </authorList>
    </citation>
    <scope>NUCLEOTIDE SEQUENCE [LARGE SCALE GENOMIC DNA]</scope>
    <source>
        <strain evidence="2 3">CBS 197.66</strain>
    </source>
</reference>